<evidence type="ECO:0000313" key="1">
    <source>
        <dbReference type="EMBL" id="KAF6157818.1"/>
    </source>
</evidence>
<organism evidence="1 2">
    <name type="scientific">Kingdonia uniflora</name>
    <dbReference type="NCBI Taxonomy" id="39325"/>
    <lineage>
        <taxon>Eukaryota</taxon>
        <taxon>Viridiplantae</taxon>
        <taxon>Streptophyta</taxon>
        <taxon>Embryophyta</taxon>
        <taxon>Tracheophyta</taxon>
        <taxon>Spermatophyta</taxon>
        <taxon>Magnoliopsida</taxon>
        <taxon>Ranunculales</taxon>
        <taxon>Circaeasteraceae</taxon>
        <taxon>Kingdonia</taxon>
    </lineage>
</organism>
<keyword evidence="2" id="KW-1185">Reference proteome</keyword>
<proteinExistence type="predicted"/>
<dbReference type="Proteomes" id="UP000541444">
    <property type="component" value="Unassembled WGS sequence"/>
</dbReference>
<protein>
    <submittedName>
        <fullName evidence="1">Uncharacterized protein</fullName>
    </submittedName>
</protein>
<comment type="caution">
    <text evidence="1">The sequence shown here is derived from an EMBL/GenBank/DDBJ whole genome shotgun (WGS) entry which is preliminary data.</text>
</comment>
<accession>A0A7J7MSZ0</accession>
<name>A0A7J7MSZ0_9MAGN</name>
<gene>
    <name evidence="1" type="ORF">GIB67_038286</name>
</gene>
<evidence type="ECO:0000313" key="2">
    <source>
        <dbReference type="Proteomes" id="UP000541444"/>
    </source>
</evidence>
<sequence length="157" mass="17369">MTADLGLPFKAVKGQQGQDIGGIGAVNRESGIGVVNEEILELIGNLHLVKYEDRAGLSRQADHVPISICTLFWRKNQPVGSLPFRHVLEHIEDNYMVVEPHAKLLQILEKPHPFRTSNKNPTPPPMATDFESCSVLNHAISHTVQNLSNFLAPPQSH</sequence>
<dbReference type="AlphaFoldDB" id="A0A7J7MSZ0"/>
<dbReference type="EMBL" id="JACGCM010001259">
    <property type="protein sequence ID" value="KAF6157818.1"/>
    <property type="molecule type" value="Genomic_DNA"/>
</dbReference>
<reference evidence="1 2" key="1">
    <citation type="journal article" date="2020" name="IScience">
        <title>Genome Sequencing of the Endangered Kingdonia uniflora (Circaeasteraceae, Ranunculales) Reveals Potential Mechanisms of Evolutionary Specialization.</title>
        <authorList>
            <person name="Sun Y."/>
            <person name="Deng T."/>
            <person name="Zhang A."/>
            <person name="Moore M.J."/>
            <person name="Landis J.B."/>
            <person name="Lin N."/>
            <person name="Zhang H."/>
            <person name="Zhang X."/>
            <person name="Huang J."/>
            <person name="Zhang X."/>
            <person name="Sun H."/>
            <person name="Wang H."/>
        </authorList>
    </citation>
    <scope>NUCLEOTIDE SEQUENCE [LARGE SCALE GENOMIC DNA]</scope>
    <source>
        <strain evidence="1">TB1705</strain>
        <tissue evidence="1">Leaf</tissue>
    </source>
</reference>